<feature type="domain" description="DUF3592" evidence="2">
    <location>
        <begin position="58"/>
        <end position="142"/>
    </location>
</feature>
<dbReference type="AlphaFoldDB" id="A0A5R8KE85"/>
<sequence length="173" mass="18895">MAGVGGLRMKNMSVPSTSGARLLKALMGLVIMLAGGLFVGLLWLSYQRAEETRQWTPVQGLVLLSEVVSEKPTTHSEVAHRSAVRYSYEFEGVKHTGTRVKRVEGASADRSKAEKVVKAYPPGKVVTCFVNPAQPDFAIIEHATRAGLYSIWFPFLFVVGGAGMVWSALRRKS</sequence>
<organism evidence="3 4">
    <name type="scientific">Phragmitibacter flavus</name>
    <dbReference type="NCBI Taxonomy" id="2576071"/>
    <lineage>
        <taxon>Bacteria</taxon>
        <taxon>Pseudomonadati</taxon>
        <taxon>Verrucomicrobiota</taxon>
        <taxon>Verrucomicrobiia</taxon>
        <taxon>Verrucomicrobiales</taxon>
        <taxon>Verrucomicrobiaceae</taxon>
        <taxon>Phragmitibacter</taxon>
    </lineage>
</organism>
<keyword evidence="4" id="KW-1185">Reference proteome</keyword>
<comment type="caution">
    <text evidence="3">The sequence shown here is derived from an EMBL/GenBank/DDBJ whole genome shotgun (WGS) entry which is preliminary data.</text>
</comment>
<accession>A0A5R8KE85</accession>
<feature type="transmembrane region" description="Helical" evidence="1">
    <location>
        <begin position="151"/>
        <end position="169"/>
    </location>
</feature>
<gene>
    <name evidence="3" type="ORF">FEM03_12860</name>
</gene>
<reference evidence="3 4" key="1">
    <citation type="submission" date="2019-05" db="EMBL/GenBank/DDBJ databases">
        <title>Verrucobacter flavum gen. nov., sp. nov. a new member of the family Verrucomicrobiaceae.</title>
        <authorList>
            <person name="Szuroczki S."/>
            <person name="Abbaszade G."/>
            <person name="Szabo A."/>
            <person name="Felfoldi T."/>
            <person name="Schumann P."/>
            <person name="Boka K."/>
            <person name="Keki Z."/>
            <person name="Toumi M."/>
            <person name="Toth E."/>
        </authorList>
    </citation>
    <scope>NUCLEOTIDE SEQUENCE [LARGE SCALE GENOMIC DNA]</scope>
    <source>
        <strain evidence="3 4">MG-N-17</strain>
    </source>
</reference>
<keyword evidence="1" id="KW-0812">Transmembrane</keyword>
<dbReference type="Proteomes" id="UP000306196">
    <property type="component" value="Unassembled WGS sequence"/>
</dbReference>
<dbReference type="InterPro" id="IPR021994">
    <property type="entry name" value="DUF3592"/>
</dbReference>
<proteinExistence type="predicted"/>
<protein>
    <submittedName>
        <fullName evidence="3">DUF3592 domain-containing protein</fullName>
    </submittedName>
</protein>
<dbReference type="OrthoDB" id="194776at2"/>
<dbReference type="Pfam" id="PF12158">
    <property type="entry name" value="DUF3592"/>
    <property type="match status" value="1"/>
</dbReference>
<evidence type="ECO:0000256" key="1">
    <source>
        <dbReference type="SAM" id="Phobius"/>
    </source>
</evidence>
<evidence type="ECO:0000259" key="2">
    <source>
        <dbReference type="Pfam" id="PF12158"/>
    </source>
</evidence>
<keyword evidence="1" id="KW-0472">Membrane</keyword>
<dbReference type="EMBL" id="VAUV01000008">
    <property type="protein sequence ID" value="TLD70601.1"/>
    <property type="molecule type" value="Genomic_DNA"/>
</dbReference>
<evidence type="ECO:0000313" key="3">
    <source>
        <dbReference type="EMBL" id="TLD70601.1"/>
    </source>
</evidence>
<evidence type="ECO:0000313" key="4">
    <source>
        <dbReference type="Proteomes" id="UP000306196"/>
    </source>
</evidence>
<name>A0A5R8KE85_9BACT</name>
<keyword evidence="1" id="KW-1133">Transmembrane helix</keyword>
<feature type="transmembrane region" description="Helical" evidence="1">
    <location>
        <begin position="21"/>
        <end position="46"/>
    </location>
</feature>